<evidence type="ECO:0000313" key="2">
    <source>
        <dbReference type="EMBL" id="HBJ09902.1"/>
    </source>
</evidence>
<organism evidence="2 3">
    <name type="scientific">Coprobacter fastidiosus</name>
    <dbReference type="NCBI Taxonomy" id="1099853"/>
    <lineage>
        <taxon>Bacteria</taxon>
        <taxon>Pseudomonadati</taxon>
        <taxon>Bacteroidota</taxon>
        <taxon>Bacteroidia</taxon>
        <taxon>Bacteroidales</taxon>
        <taxon>Barnesiellaceae</taxon>
        <taxon>Coprobacter</taxon>
    </lineage>
</organism>
<protein>
    <submittedName>
        <fullName evidence="2">Uncharacterized protein</fullName>
    </submittedName>
</protein>
<accession>A0A354M5W3</accession>
<dbReference type="AlphaFoldDB" id="A0A354M5W3"/>
<reference evidence="2 3" key="1">
    <citation type="journal article" date="2018" name="Nat. Biotechnol.">
        <title>A standardized bacterial taxonomy based on genome phylogeny substantially revises the tree of life.</title>
        <authorList>
            <person name="Parks D.H."/>
            <person name="Chuvochina M."/>
            <person name="Waite D.W."/>
            <person name="Rinke C."/>
            <person name="Skarshewski A."/>
            <person name="Chaumeil P.A."/>
            <person name="Hugenholtz P."/>
        </authorList>
    </citation>
    <scope>NUCLEOTIDE SEQUENCE [LARGE SCALE GENOMIC DNA]</scope>
    <source>
        <strain evidence="2">UBA11482</strain>
    </source>
</reference>
<feature type="transmembrane region" description="Helical" evidence="1">
    <location>
        <begin position="58"/>
        <end position="77"/>
    </location>
</feature>
<comment type="caution">
    <text evidence="2">The sequence shown here is derived from an EMBL/GenBank/DDBJ whole genome shotgun (WGS) entry which is preliminary data.</text>
</comment>
<name>A0A354M5W3_9BACT</name>
<sequence>MNSKLCNDRKQGYEHIPNDVLYVIDNFFLPFRIHKIAPKRTVSNYVLLTRKHRMLYKLKSCIVLIIIYNFVAVNIFGCNENKL</sequence>
<proteinExistence type="predicted"/>
<evidence type="ECO:0000256" key="1">
    <source>
        <dbReference type="SAM" id="Phobius"/>
    </source>
</evidence>
<keyword evidence="1" id="KW-0472">Membrane</keyword>
<dbReference type="Proteomes" id="UP000262954">
    <property type="component" value="Unassembled WGS sequence"/>
</dbReference>
<keyword evidence="1" id="KW-0812">Transmembrane</keyword>
<keyword evidence="1" id="KW-1133">Transmembrane helix</keyword>
<dbReference type="EMBL" id="DNWC01000165">
    <property type="protein sequence ID" value="HBJ09902.1"/>
    <property type="molecule type" value="Genomic_DNA"/>
</dbReference>
<evidence type="ECO:0000313" key="3">
    <source>
        <dbReference type="Proteomes" id="UP000262954"/>
    </source>
</evidence>
<gene>
    <name evidence="2" type="ORF">DDY73_12975</name>
</gene>